<name>A0A844CR24_9RHOB</name>
<keyword evidence="2" id="KW-0489">Methyltransferase</keyword>
<keyword evidence="3" id="KW-1185">Reference proteome</keyword>
<accession>A0A844CR24</accession>
<dbReference type="AlphaFoldDB" id="A0A844CR24"/>
<dbReference type="EMBL" id="SZWE01000001">
    <property type="protein sequence ID" value="MRU14439.1"/>
    <property type="molecule type" value="Genomic_DNA"/>
</dbReference>
<dbReference type="Proteomes" id="UP000564704">
    <property type="component" value="Unassembled WGS sequence"/>
</dbReference>
<dbReference type="InterPro" id="IPR029063">
    <property type="entry name" value="SAM-dependent_MTases_sf"/>
</dbReference>
<keyword evidence="2" id="KW-0808">Transferase</keyword>
<dbReference type="GO" id="GO:0032259">
    <property type="term" value="P:methylation"/>
    <property type="evidence" value="ECO:0007669"/>
    <property type="project" value="UniProtKB-KW"/>
</dbReference>
<sequence length="243" mass="26476">MSLSEEEAFLTLHADLPRQGPGLPEDVHWALEGLEVGREARILDAGCGPGADLETLAEARPMARIEGIEQIPHLADEARERLGHFTNVQVTTGDMGALSDFYDFIWSAGAIYFLGVTEGLRLWRQSLALGGAIAFSEPVLDPDAPQAAKEFWADYPQVTDYAGLKARVEAAGFEVVDHRPLGTAAWAAYYMPLAARVARLRAGADAELEPVLAEAEREITLWRAAPDHVRYELMLVRPGTGPS</sequence>
<proteinExistence type="predicted"/>
<dbReference type="OrthoDB" id="9808480at2"/>
<dbReference type="CDD" id="cd02440">
    <property type="entry name" value="AdoMet_MTases"/>
    <property type="match status" value="1"/>
</dbReference>
<comment type="caution">
    <text evidence="2">The sequence shown here is derived from an EMBL/GenBank/DDBJ whole genome shotgun (WGS) entry which is preliminary data.</text>
</comment>
<dbReference type="Gene3D" id="3.40.50.150">
    <property type="entry name" value="Vaccinia Virus protein VP39"/>
    <property type="match status" value="1"/>
</dbReference>
<protein>
    <submittedName>
        <fullName evidence="2">Methyltransferase domain-containing protein</fullName>
    </submittedName>
</protein>
<dbReference type="SUPFAM" id="SSF53335">
    <property type="entry name" value="S-adenosyl-L-methionine-dependent methyltransferases"/>
    <property type="match status" value="1"/>
</dbReference>
<gene>
    <name evidence="2" type="ORF">FDP25_03235</name>
</gene>
<reference evidence="2 3" key="1">
    <citation type="submission" date="2019-05" db="EMBL/GenBank/DDBJ databases">
        <title>Roseovarius bejariae sp. nov., a moderately halophylic bacterium isolated from a saline soil in Rambla Salada (Murcia).</title>
        <authorList>
            <person name="Castro D.J."/>
            <person name="Gomez-Altuve A."/>
            <person name="Reina J.C."/>
            <person name="Rodriguez M."/>
            <person name="Sampedro I."/>
            <person name="Llamas I."/>
            <person name="Martinez-Checa F."/>
        </authorList>
    </citation>
    <scope>NUCLEOTIDE SEQUENCE [LARGE SCALE GENOMIC DNA]</scope>
    <source>
        <strain evidence="2 3">A21</strain>
    </source>
</reference>
<feature type="domain" description="Methyltransferase" evidence="1">
    <location>
        <begin position="42"/>
        <end position="128"/>
    </location>
</feature>
<evidence type="ECO:0000313" key="2">
    <source>
        <dbReference type="EMBL" id="MRU14439.1"/>
    </source>
</evidence>
<dbReference type="InterPro" id="IPR041698">
    <property type="entry name" value="Methyltransf_25"/>
</dbReference>
<dbReference type="Pfam" id="PF13649">
    <property type="entry name" value="Methyltransf_25"/>
    <property type="match status" value="1"/>
</dbReference>
<dbReference type="GO" id="GO:0008168">
    <property type="term" value="F:methyltransferase activity"/>
    <property type="evidence" value="ECO:0007669"/>
    <property type="project" value="UniProtKB-KW"/>
</dbReference>
<dbReference type="RefSeq" id="WP_154148882.1">
    <property type="nucleotide sequence ID" value="NZ_SZWE01000001.1"/>
</dbReference>
<evidence type="ECO:0000259" key="1">
    <source>
        <dbReference type="Pfam" id="PF13649"/>
    </source>
</evidence>
<evidence type="ECO:0000313" key="3">
    <source>
        <dbReference type="Proteomes" id="UP000564704"/>
    </source>
</evidence>
<organism evidence="2 3">
    <name type="scientific">Roseovarius bejariae</name>
    <dbReference type="NCBI Taxonomy" id="2576383"/>
    <lineage>
        <taxon>Bacteria</taxon>
        <taxon>Pseudomonadati</taxon>
        <taxon>Pseudomonadota</taxon>
        <taxon>Alphaproteobacteria</taxon>
        <taxon>Rhodobacterales</taxon>
        <taxon>Roseobacteraceae</taxon>
        <taxon>Roseovarius</taxon>
    </lineage>
</organism>